<evidence type="ECO:0000313" key="3">
    <source>
        <dbReference type="Proteomes" id="UP000193498"/>
    </source>
</evidence>
<accession>A0A1Y1WZX8</accession>
<dbReference type="PANTHER" id="PTHR33606:SF3">
    <property type="entry name" value="PROTEIN YCII"/>
    <property type="match status" value="1"/>
</dbReference>
<dbReference type="AlphaFoldDB" id="A0A1Y1WZX8"/>
<dbReference type="InterPro" id="IPR051807">
    <property type="entry name" value="Sec-metab_biosynth-assoc"/>
</dbReference>
<dbReference type="InParanoid" id="A0A1Y1WZX8"/>
<comment type="caution">
    <text evidence="2">The sequence shown here is derived from an EMBL/GenBank/DDBJ whole genome shotgun (WGS) entry which is preliminary data.</text>
</comment>
<dbReference type="Pfam" id="PF03795">
    <property type="entry name" value="YCII"/>
    <property type="match status" value="1"/>
</dbReference>
<reference evidence="2 3" key="1">
    <citation type="submission" date="2016-07" db="EMBL/GenBank/DDBJ databases">
        <title>Pervasive Adenine N6-methylation of Active Genes in Fungi.</title>
        <authorList>
            <consortium name="DOE Joint Genome Institute"/>
            <person name="Mondo S.J."/>
            <person name="Dannebaum R.O."/>
            <person name="Kuo R.C."/>
            <person name="Labutti K."/>
            <person name="Haridas S."/>
            <person name="Kuo A."/>
            <person name="Salamov A."/>
            <person name="Ahrendt S.R."/>
            <person name="Lipzen A."/>
            <person name="Sullivan W."/>
            <person name="Andreopoulos W.B."/>
            <person name="Clum A."/>
            <person name="Lindquist E."/>
            <person name="Daum C."/>
            <person name="Ramamoorthy G.K."/>
            <person name="Gryganskyi A."/>
            <person name="Culley D."/>
            <person name="Magnuson J.K."/>
            <person name="James T.Y."/>
            <person name="O'Malley M.A."/>
            <person name="Stajich J.E."/>
            <person name="Spatafora J.W."/>
            <person name="Visel A."/>
            <person name="Grigoriev I.V."/>
        </authorList>
    </citation>
    <scope>NUCLEOTIDE SEQUENCE [LARGE SCALE GENOMIC DNA]</scope>
    <source>
        <strain evidence="2 3">CBS 931.73</strain>
    </source>
</reference>
<dbReference type="Gene3D" id="3.30.70.1060">
    <property type="entry name" value="Dimeric alpha+beta barrel"/>
    <property type="match status" value="1"/>
</dbReference>
<proteinExistence type="predicted"/>
<dbReference type="InterPro" id="IPR011008">
    <property type="entry name" value="Dimeric_a/b-barrel"/>
</dbReference>
<protein>
    <recommendedName>
        <fullName evidence="1">YCII-related domain-containing protein</fullName>
    </recommendedName>
</protein>
<gene>
    <name evidence="2" type="ORF">K493DRAFT_271276</name>
</gene>
<dbReference type="Proteomes" id="UP000193498">
    <property type="component" value="Unassembled WGS sequence"/>
</dbReference>
<organism evidence="2 3">
    <name type="scientific">Basidiobolus meristosporus CBS 931.73</name>
    <dbReference type="NCBI Taxonomy" id="1314790"/>
    <lineage>
        <taxon>Eukaryota</taxon>
        <taxon>Fungi</taxon>
        <taxon>Fungi incertae sedis</taxon>
        <taxon>Zoopagomycota</taxon>
        <taxon>Entomophthoromycotina</taxon>
        <taxon>Basidiobolomycetes</taxon>
        <taxon>Basidiobolales</taxon>
        <taxon>Basidiobolaceae</taxon>
        <taxon>Basidiobolus</taxon>
    </lineage>
</organism>
<dbReference type="InterPro" id="IPR005545">
    <property type="entry name" value="YCII"/>
</dbReference>
<evidence type="ECO:0000313" key="2">
    <source>
        <dbReference type="EMBL" id="ORX78654.1"/>
    </source>
</evidence>
<dbReference type="EMBL" id="MCFE01000816">
    <property type="protein sequence ID" value="ORX78654.1"/>
    <property type="molecule type" value="Genomic_DNA"/>
</dbReference>
<sequence>MSITLKAAATHLGKLPVARSFSTSVTAAGQFLVISKDFTDQEALSRRMAVREKHLESAQKLYNEERLLAGGAIFSEEGASGKMIGSCIVLEAENAEEVKKVVAADPYIQGKVWDKIEIYPLKLAFPFKK</sequence>
<evidence type="ECO:0000259" key="1">
    <source>
        <dbReference type="Pfam" id="PF03795"/>
    </source>
</evidence>
<dbReference type="SUPFAM" id="SSF54909">
    <property type="entry name" value="Dimeric alpha+beta barrel"/>
    <property type="match status" value="1"/>
</dbReference>
<dbReference type="OrthoDB" id="5519740at2759"/>
<name>A0A1Y1WZX8_9FUNG</name>
<keyword evidence="3" id="KW-1185">Reference proteome</keyword>
<feature type="domain" description="YCII-related" evidence="1">
    <location>
        <begin position="40"/>
        <end position="121"/>
    </location>
</feature>
<dbReference type="PANTHER" id="PTHR33606">
    <property type="entry name" value="PROTEIN YCII"/>
    <property type="match status" value="1"/>
</dbReference>